<keyword evidence="3" id="KW-1185">Reference proteome</keyword>
<evidence type="ECO:0000313" key="3">
    <source>
        <dbReference type="Proteomes" id="UP000007819"/>
    </source>
</evidence>
<dbReference type="EnsemblMetazoa" id="XM_008191170.1">
    <property type="protein sequence ID" value="XP_008189392.1"/>
    <property type="gene ID" value="LOC103311530"/>
</dbReference>
<dbReference type="SUPFAM" id="SSF53098">
    <property type="entry name" value="Ribonuclease H-like"/>
    <property type="match status" value="1"/>
</dbReference>
<sequence length="534" mass="61592">MFGPCKPNIKFPDNLPTYYNNSDPKRRTFSSEYYFVTNPTGIKIPRLWLCYSVALNKAYCETCWLFADRKNPKLKLNWINGINDWQHMSQKIQVHELSTQHIEAIKLRVLWVKNQTIDKKLEEHISDEARYWRDILTRLIKIILFLTSGNTALRGNEGKTENLGDEGNFLRTVRLLADFDPVLNKLLYKEETQTKYLSWKIQNELIDLLATNMRTIICDEVRSAQCFAIIMDSTQDVTKIDQVSFILRHVVVNHIDRTFQLKESFLGFFTLDKHGAENHVNLIKDVLNVFNLDLKKCRGQGYDGAAVMSGIYSGVQKRICDIIPSASYVHCTAHNLNLVLCDLSKTTPKMSQFFDTIQDIFLFFSKSAPRWASLALGNDTAKIVLKKVCTTRWEAKHNAVYALKTRFIAVLKSLTNMSLTSNKSDEKLMAAGLKKKIESFQFILLLTIWENVLRNFQLVSKKLQGTDTHLQDACEFLKQATVSMMNLRNQYEALVSSATDQCNKWGIPIQPTIHRRVYSKRFFGDVDGDRRLPK</sequence>
<accession>A0A8R2BAA1</accession>
<dbReference type="Pfam" id="PF14291">
    <property type="entry name" value="DUF4371"/>
    <property type="match status" value="1"/>
</dbReference>
<proteinExistence type="predicted"/>
<reference evidence="3" key="1">
    <citation type="submission" date="2010-06" db="EMBL/GenBank/DDBJ databases">
        <authorList>
            <person name="Jiang H."/>
            <person name="Abraham K."/>
            <person name="Ali S."/>
            <person name="Alsbrooks S.L."/>
            <person name="Anim B.N."/>
            <person name="Anosike U.S."/>
            <person name="Attaway T."/>
            <person name="Bandaranaike D.P."/>
            <person name="Battles P.K."/>
            <person name="Bell S.N."/>
            <person name="Bell A.V."/>
            <person name="Beltran B."/>
            <person name="Bickham C."/>
            <person name="Bustamante Y."/>
            <person name="Caleb T."/>
            <person name="Canada A."/>
            <person name="Cardenas V."/>
            <person name="Carter K."/>
            <person name="Chacko J."/>
            <person name="Chandrabose M.N."/>
            <person name="Chavez D."/>
            <person name="Chavez A."/>
            <person name="Chen L."/>
            <person name="Chu H.-S."/>
            <person name="Claassen K.J."/>
            <person name="Cockrell R."/>
            <person name="Collins M."/>
            <person name="Cooper J.A."/>
            <person name="Cree A."/>
            <person name="Curry S.M."/>
            <person name="Da Y."/>
            <person name="Dao M.D."/>
            <person name="Das B."/>
            <person name="Davila M.-L."/>
            <person name="Davy-Carroll L."/>
            <person name="Denson S."/>
            <person name="Dinh H."/>
            <person name="Ebong V.E."/>
            <person name="Edwards J.R."/>
            <person name="Egan A."/>
            <person name="El-Daye J."/>
            <person name="Escobedo L."/>
            <person name="Fernandez S."/>
            <person name="Fernando P.R."/>
            <person name="Flagg N."/>
            <person name="Forbes L.D."/>
            <person name="Fowler R.G."/>
            <person name="Fu Q."/>
            <person name="Gabisi R.A."/>
            <person name="Ganer J."/>
            <person name="Garbino Pronczuk A."/>
            <person name="Garcia R.M."/>
            <person name="Garner T."/>
            <person name="Garrett T.E."/>
            <person name="Gonzalez D.A."/>
            <person name="Hamid H."/>
            <person name="Hawkins E.S."/>
            <person name="Hirani K."/>
            <person name="Hogues M.E."/>
            <person name="Hollins B."/>
            <person name="Hsiao C.-H."/>
            <person name="Jabil R."/>
            <person name="James M.L."/>
            <person name="Jhangiani S.N."/>
            <person name="Johnson B."/>
            <person name="Johnson Q."/>
            <person name="Joshi V."/>
            <person name="Kalu J.B."/>
            <person name="Kam C."/>
            <person name="Kashfia A."/>
            <person name="Keebler J."/>
            <person name="Kisamo H."/>
            <person name="Kovar C.L."/>
            <person name="Lago L.A."/>
            <person name="Lai C.-Y."/>
            <person name="Laidlaw J."/>
            <person name="Lara F."/>
            <person name="Le T.-K."/>
            <person name="Lee S.L."/>
            <person name="Legall F.H."/>
            <person name="Lemon S.J."/>
            <person name="Lewis L.R."/>
            <person name="Li B."/>
            <person name="Liu Y."/>
            <person name="Liu Y.-S."/>
            <person name="Lopez J."/>
            <person name="Lozado R.J."/>
            <person name="Lu J."/>
            <person name="Madu R.C."/>
            <person name="Maheshwari M."/>
            <person name="Maheshwari R."/>
            <person name="Malloy K."/>
            <person name="Martinez E."/>
            <person name="Mathew T."/>
            <person name="Mercado I.C."/>
            <person name="Mercado C."/>
            <person name="Meyer B."/>
            <person name="Montgomery K."/>
            <person name="Morgan M.B."/>
            <person name="Munidasa M."/>
            <person name="Nazareth L.V."/>
            <person name="Nelson J."/>
            <person name="Ng B.M."/>
            <person name="Nguyen N.B."/>
            <person name="Nguyen P.Q."/>
            <person name="Nguyen T."/>
            <person name="Obregon M."/>
            <person name="Okwuonu G.O."/>
            <person name="Onwere C.G."/>
            <person name="Orozco G."/>
            <person name="Parra A."/>
            <person name="Patel S."/>
            <person name="Patil S."/>
            <person name="Perez A."/>
            <person name="Perez Y."/>
            <person name="Pham C."/>
            <person name="Primus E.L."/>
            <person name="Pu L.-L."/>
            <person name="Puazo M."/>
            <person name="Qin X."/>
            <person name="Quiroz J.B."/>
            <person name="Reese J."/>
            <person name="Richards S."/>
            <person name="Rives C.M."/>
            <person name="Robberts R."/>
            <person name="Ruiz S.J."/>
            <person name="Ruiz M.J."/>
            <person name="Santibanez J."/>
            <person name="Schneider B.W."/>
            <person name="Sisson I."/>
            <person name="Smith M."/>
            <person name="Sodergren E."/>
            <person name="Song X.-Z."/>
            <person name="Song B.B."/>
            <person name="Summersgill H."/>
            <person name="Thelus R."/>
            <person name="Thornton R.D."/>
            <person name="Trejos Z.Y."/>
            <person name="Usmani K."/>
            <person name="Vattathil S."/>
            <person name="Villasana D."/>
            <person name="Walker D.L."/>
            <person name="Wang S."/>
            <person name="Wang K."/>
            <person name="White C.S."/>
            <person name="Williams A.C."/>
            <person name="Williamson J."/>
            <person name="Wilson K."/>
            <person name="Woghiren I.O."/>
            <person name="Woodworth J.R."/>
            <person name="Worley K.C."/>
            <person name="Wright R.A."/>
            <person name="Wu W."/>
            <person name="Young L."/>
            <person name="Zhang L."/>
            <person name="Zhang J."/>
            <person name="Zhu Y."/>
            <person name="Muzny D.M."/>
            <person name="Weinstock G."/>
            <person name="Gibbs R.A."/>
        </authorList>
    </citation>
    <scope>NUCLEOTIDE SEQUENCE [LARGE SCALE GENOMIC DNA]</scope>
    <source>
        <strain evidence="3">LSR1</strain>
    </source>
</reference>
<dbReference type="OrthoDB" id="6619433at2759"/>
<organism evidence="2 3">
    <name type="scientific">Acyrthosiphon pisum</name>
    <name type="common">Pea aphid</name>
    <dbReference type="NCBI Taxonomy" id="7029"/>
    <lineage>
        <taxon>Eukaryota</taxon>
        <taxon>Metazoa</taxon>
        <taxon>Ecdysozoa</taxon>
        <taxon>Arthropoda</taxon>
        <taxon>Hexapoda</taxon>
        <taxon>Insecta</taxon>
        <taxon>Pterygota</taxon>
        <taxon>Neoptera</taxon>
        <taxon>Paraneoptera</taxon>
        <taxon>Hemiptera</taxon>
        <taxon>Sternorrhyncha</taxon>
        <taxon>Aphidomorpha</taxon>
        <taxon>Aphidoidea</taxon>
        <taxon>Aphididae</taxon>
        <taxon>Macrosiphini</taxon>
        <taxon>Acyrthosiphon</taxon>
    </lineage>
</organism>
<evidence type="ECO:0000313" key="2">
    <source>
        <dbReference type="EnsemblMetazoa" id="XP_008189392.1"/>
    </source>
</evidence>
<reference evidence="2" key="2">
    <citation type="submission" date="2022-06" db="UniProtKB">
        <authorList>
            <consortium name="EnsemblMetazoa"/>
        </authorList>
    </citation>
    <scope>IDENTIFICATION</scope>
</reference>
<dbReference type="RefSeq" id="XP_008189392.1">
    <property type="nucleotide sequence ID" value="XM_008191170.1"/>
</dbReference>
<protein>
    <recommendedName>
        <fullName evidence="1">DUF4371 domain-containing protein</fullName>
    </recommendedName>
</protein>
<name>A0A8R2BAA1_ACYPI</name>
<dbReference type="InterPro" id="IPR012337">
    <property type="entry name" value="RNaseH-like_sf"/>
</dbReference>
<dbReference type="Proteomes" id="UP000007819">
    <property type="component" value="Unassembled WGS sequence"/>
</dbReference>
<dbReference type="PANTHER" id="PTHR45749:SF21">
    <property type="entry name" value="DUF4371 DOMAIN-CONTAINING PROTEIN"/>
    <property type="match status" value="1"/>
</dbReference>
<dbReference type="AlphaFoldDB" id="A0A8R2BAA1"/>
<dbReference type="PANTHER" id="PTHR45749">
    <property type="match status" value="1"/>
</dbReference>
<dbReference type="InterPro" id="IPR025398">
    <property type="entry name" value="DUF4371"/>
</dbReference>
<dbReference type="GeneID" id="103311530"/>
<feature type="domain" description="DUF4371" evidence="1">
    <location>
        <begin position="110"/>
        <end position="314"/>
    </location>
</feature>
<evidence type="ECO:0000259" key="1">
    <source>
        <dbReference type="Pfam" id="PF14291"/>
    </source>
</evidence>
<dbReference type="KEGG" id="api:103311530"/>